<sequence length="194" mass="20660">MTSPTLQSTTPQDLARTDATASRQPDPPTAVIQDDPVQLWTSLSNQATEMMFASAQVIGHRTGRMVTAGPAPSADDLDEFSLMTQEKFEAAAESSSSVAAHWLHLNQQAWTQMCVQLQTGMTAMLSAATSWNPVESMAHHVTLFAAMSPSADAHTQFSNAAAGLTRRALEPLHARATANAERLGRPDAAEDAAS</sequence>
<evidence type="ECO:0008006" key="4">
    <source>
        <dbReference type="Google" id="ProtNLM"/>
    </source>
</evidence>
<dbReference type="NCBIfam" id="NF045536">
    <property type="entry name" value="phasin_PhaP6"/>
    <property type="match status" value="1"/>
</dbReference>
<dbReference type="InterPro" id="IPR053785">
    <property type="entry name" value="PhaP6-like"/>
</dbReference>
<organism evidence="2 3">
    <name type="scientific">Thauera phenolivorans</name>
    <dbReference type="NCBI Taxonomy" id="1792543"/>
    <lineage>
        <taxon>Bacteria</taxon>
        <taxon>Pseudomonadati</taxon>
        <taxon>Pseudomonadota</taxon>
        <taxon>Betaproteobacteria</taxon>
        <taxon>Rhodocyclales</taxon>
        <taxon>Zoogloeaceae</taxon>
        <taxon>Thauera</taxon>
    </lineage>
</organism>
<accession>A0A7X7LX32</accession>
<feature type="region of interest" description="Disordered" evidence="1">
    <location>
        <begin position="1"/>
        <end position="32"/>
    </location>
</feature>
<comment type="caution">
    <text evidence="2">The sequence shown here is derived from an EMBL/GenBank/DDBJ whole genome shotgun (WGS) entry which is preliminary data.</text>
</comment>
<protein>
    <recommendedName>
        <fullName evidence="4">Phasin domain-containing protein</fullName>
    </recommendedName>
</protein>
<feature type="compositionally biased region" description="Polar residues" evidence="1">
    <location>
        <begin position="1"/>
        <end position="12"/>
    </location>
</feature>
<reference evidence="2 3" key="1">
    <citation type="journal article" date="2020" name="Biotechnol. Biofuels">
        <title>New insights from the biogas microbiome by comprehensive genome-resolved metagenomics of nearly 1600 species originating from multiple anaerobic digesters.</title>
        <authorList>
            <person name="Campanaro S."/>
            <person name="Treu L."/>
            <person name="Rodriguez-R L.M."/>
            <person name="Kovalovszki A."/>
            <person name="Ziels R.M."/>
            <person name="Maus I."/>
            <person name="Zhu X."/>
            <person name="Kougias P.G."/>
            <person name="Basile A."/>
            <person name="Luo G."/>
            <person name="Schluter A."/>
            <person name="Konstantinidis K.T."/>
            <person name="Angelidaki I."/>
        </authorList>
    </citation>
    <scope>NUCLEOTIDE SEQUENCE [LARGE SCALE GENOMIC DNA]</scope>
    <source>
        <strain evidence="2">AS06rmzACSIP_256</strain>
    </source>
</reference>
<evidence type="ECO:0000313" key="3">
    <source>
        <dbReference type="Proteomes" id="UP000536534"/>
    </source>
</evidence>
<feature type="region of interest" description="Disordered" evidence="1">
    <location>
        <begin position="172"/>
        <end position="194"/>
    </location>
</feature>
<name>A0A7X7LX32_9RHOO</name>
<proteinExistence type="predicted"/>
<dbReference type="EMBL" id="JAAYYV010000255">
    <property type="protein sequence ID" value="NLF54695.1"/>
    <property type="molecule type" value="Genomic_DNA"/>
</dbReference>
<evidence type="ECO:0000256" key="1">
    <source>
        <dbReference type="SAM" id="MobiDB-lite"/>
    </source>
</evidence>
<evidence type="ECO:0000313" key="2">
    <source>
        <dbReference type="EMBL" id="NLF54695.1"/>
    </source>
</evidence>
<gene>
    <name evidence="2" type="ORF">GX576_09945</name>
</gene>
<dbReference type="Proteomes" id="UP000536534">
    <property type="component" value="Unassembled WGS sequence"/>
</dbReference>
<dbReference type="AlphaFoldDB" id="A0A7X7LX32"/>